<name>A0ABT5DDI6_9BACT</name>
<dbReference type="Proteomes" id="UP001221838">
    <property type="component" value="Unassembled WGS sequence"/>
</dbReference>
<evidence type="ECO:0000313" key="4">
    <source>
        <dbReference type="Proteomes" id="UP001221838"/>
    </source>
</evidence>
<dbReference type="PANTHER" id="PTHR37024:SF3">
    <property type="entry name" value="TYPE VI SECRETION SYSTEM PROTEIN TSSA"/>
    <property type="match status" value="1"/>
</dbReference>
<organism evidence="3 4">
    <name type="scientific">Stigmatella ashevillensis</name>
    <dbReference type="NCBI Taxonomy" id="2995309"/>
    <lineage>
        <taxon>Bacteria</taxon>
        <taxon>Pseudomonadati</taxon>
        <taxon>Myxococcota</taxon>
        <taxon>Myxococcia</taxon>
        <taxon>Myxococcales</taxon>
        <taxon>Cystobacterineae</taxon>
        <taxon>Archangiaceae</taxon>
        <taxon>Stigmatella</taxon>
    </lineage>
</organism>
<reference evidence="3 4" key="1">
    <citation type="submission" date="2022-11" db="EMBL/GenBank/DDBJ databases">
        <title>Minimal conservation of predation-associated metabolite biosynthetic gene clusters underscores biosynthetic potential of Myxococcota including descriptions for ten novel species: Archangium lansinium sp. nov., Myxococcus landrumus sp. nov., Nannocystis bai.</title>
        <authorList>
            <person name="Ahearne A."/>
            <person name="Stevens C."/>
            <person name="Dowd S."/>
        </authorList>
    </citation>
    <scope>NUCLEOTIDE SEQUENCE [LARGE SCALE GENOMIC DNA]</scope>
    <source>
        <strain evidence="3 4">NCWAL01</strain>
    </source>
</reference>
<feature type="region of interest" description="Disordered" evidence="1">
    <location>
        <begin position="213"/>
        <end position="250"/>
    </location>
</feature>
<dbReference type="Pfam" id="PF16989">
    <property type="entry name" value="T6SS_VasJ"/>
    <property type="match status" value="1"/>
</dbReference>
<sequence>MPSSLEQLHERARSWTAPISEEAPAGASAKHEPAYEALSLEISGLESPTGAPVNWGKVVEQAGDLLRRSSKDLYLASYLAYGLSVTDGLRGTLTGVTVLTDVLEQYWPSLFPEAKRLRGRANAVGWFVNRMAAALPSTPVAGEDGEVAEALEAAVRRLVEISRARFEEQAPALSPLLEGVIRLRSRIPHPASSSPAPASVPVSAIESKPEVPAAAPVSPAQVPAKSEQPLPPAMVPGGSPGAPPGSADSAHEFLRNIGGSLVETARVLRQAQSSDPLAYRVLRAGLWLHLTQPPAVGAAGRTQVASIPSSLRAQLDRLESHARWAELLEESEGALGQYRFVLELQRYSAVALAGLGASHAPARETVRQEVAALLKRMPGLENLLSVDGTPLADERTQKWLEAEVVEHPAPAIPLPRAAVPEEEINPLHPELRELLASGRVSEALAKLHQQAAAAPNGRARFKARLSLARFCVISGQPALSQALYEPLVAESASRGLDEWEPALSAECLEGLLIVARISQKNTVSPSSENWLHFKRLVQLDPSASLRLIL</sequence>
<evidence type="ECO:0000256" key="1">
    <source>
        <dbReference type="SAM" id="MobiDB-lite"/>
    </source>
</evidence>
<keyword evidence="4" id="KW-1185">Reference proteome</keyword>
<evidence type="ECO:0000313" key="3">
    <source>
        <dbReference type="EMBL" id="MDC0711163.1"/>
    </source>
</evidence>
<protein>
    <submittedName>
        <fullName evidence="3">Type VI secretion system protein TssA</fullName>
    </submittedName>
</protein>
<accession>A0ABT5DDI6</accession>
<feature type="compositionally biased region" description="Low complexity" evidence="1">
    <location>
        <begin position="213"/>
        <end position="226"/>
    </location>
</feature>
<dbReference type="InterPro" id="IPR010657">
    <property type="entry name" value="ImpA_N"/>
</dbReference>
<comment type="caution">
    <text evidence="3">The sequence shown here is derived from an EMBL/GenBank/DDBJ whole genome shotgun (WGS) entry which is preliminary data.</text>
</comment>
<dbReference type="RefSeq" id="WP_272141123.1">
    <property type="nucleotide sequence ID" value="NZ_JAQNDM010000002.1"/>
</dbReference>
<gene>
    <name evidence="3" type="primary">tssA</name>
    <name evidence="3" type="ORF">POL68_22025</name>
</gene>
<dbReference type="NCBIfam" id="TIGR03362">
    <property type="entry name" value="VI_chp_7"/>
    <property type="match status" value="1"/>
</dbReference>
<proteinExistence type="predicted"/>
<evidence type="ECO:0000259" key="2">
    <source>
        <dbReference type="Pfam" id="PF06812"/>
    </source>
</evidence>
<dbReference type="InterPro" id="IPR017739">
    <property type="entry name" value="T6SS-assoc_VCA0119"/>
</dbReference>
<dbReference type="PANTHER" id="PTHR37024">
    <property type="entry name" value="TYPE VI SECRETION SYSTEM DUF2094 AND IMPA-RELATED DOMAIN PROTEIN"/>
    <property type="match status" value="1"/>
</dbReference>
<dbReference type="Pfam" id="PF06812">
    <property type="entry name" value="ImpA_N"/>
    <property type="match status" value="1"/>
</dbReference>
<feature type="domain" description="ImpA N-terminal" evidence="2">
    <location>
        <begin position="17"/>
        <end position="128"/>
    </location>
</feature>
<dbReference type="EMBL" id="JAQNDM010000002">
    <property type="protein sequence ID" value="MDC0711163.1"/>
    <property type="molecule type" value="Genomic_DNA"/>
</dbReference>